<feature type="transmembrane region" description="Helical" evidence="6">
    <location>
        <begin position="111"/>
        <end position="128"/>
    </location>
</feature>
<dbReference type="PANTHER" id="PTHR30201:SF2">
    <property type="entry name" value="2-(5''-TRIPHOSPHORIBOSYL)-3'-DEPHOSPHOCOENZYME-A SYNTHASE"/>
    <property type="match status" value="1"/>
</dbReference>
<name>A0ABT8CMN2_9VIBR</name>
<dbReference type="EMBL" id="JAUFQY010000001">
    <property type="protein sequence ID" value="MDN3701773.1"/>
    <property type="molecule type" value="Genomic_DNA"/>
</dbReference>
<comment type="similarity">
    <text evidence="5">Belongs to the CitG/MdcB family.</text>
</comment>
<dbReference type="EC" id="2.4.2.52" evidence="5"/>
<evidence type="ECO:0000313" key="7">
    <source>
        <dbReference type="EMBL" id="MDN3701773.1"/>
    </source>
</evidence>
<evidence type="ECO:0000313" key="8">
    <source>
        <dbReference type="Proteomes" id="UP001223712"/>
    </source>
</evidence>
<dbReference type="RefSeq" id="WP_261839548.1">
    <property type="nucleotide sequence ID" value="NZ_AP025458.1"/>
</dbReference>
<accession>A0ABT8CMN2</accession>
<keyword evidence="6" id="KW-0472">Membrane</keyword>
<dbReference type="Proteomes" id="UP001223712">
    <property type="component" value="Unassembled WGS sequence"/>
</dbReference>
<sequence>MNNHQPRKQNSHPLASIIGELASQALLVEANLHPKPGLVTALSVGSHCDMNIETFRVSAMTLKPFMVEFAQLGLSFTGDDLTQLLASLRPIGVQAEQHMLQATKQVNTHKGAIFILGVLCAALGFMTVQDIKISPLHLQNTVHKMCKGLTGELNNTKSKTAGEQAFTQHGVTGIRGEAEAGFPTLMQGLNTYKRAKRDGHTKQHALKMALLSCISINDDSCLIKRGGLTGLNYAKAQATIILESNLDSSQLNNQLHQLDIKFVEKNLSPGGSADCLSAIWLISIMESIFN</sequence>
<dbReference type="Gene3D" id="1.10.4200.10">
    <property type="entry name" value="Triphosphoribosyl-dephospho-CoA protein"/>
    <property type="match status" value="2"/>
</dbReference>
<proteinExistence type="inferred from homology"/>
<gene>
    <name evidence="5 7" type="primary">citG</name>
    <name evidence="7" type="ORF">QWY96_14260</name>
</gene>
<dbReference type="GO" id="GO:0046917">
    <property type="term" value="F:triphosphoribosyl-dephospho-CoA synthase activity"/>
    <property type="evidence" value="ECO:0007669"/>
    <property type="project" value="UniProtKB-EC"/>
</dbReference>
<reference evidence="8" key="1">
    <citation type="journal article" date="2019" name="Int. J. Syst. Evol. Microbiol.">
        <title>The Global Catalogue of Microorganisms (GCM) 10K type strain sequencing project: providing services to taxonomists for standard genome sequencing and annotation.</title>
        <authorList>
            <consortium name="The Broad Institute Genomics Platform"/>
            <consortium name="The Broad Institute Genome Sequencing Center for Infectious Disease"/>
            <person name="Wu L."/>
            <person name="Ma J."/>
        </authorList>
    </citation>
    <scope>NUCLEOTIDE SEQUENCE [LARGE SCALE GENOMIC DNA]</scope>
    <source>
        <strain evidence="8">CECT 7226</strain>
    </source>
</reference>
<dbReference type="GO" id="GO:0016757">
    <property type="term" value="F:glycosyltransferase activity"/>
    <property type="evidence" value="ECO:0007669"/>
    <property type="project" value="UniProtKB-KW"/>
</dbReference>
<evidence type="ECO:0000256" key="5">
    <source>
        <dbReference type="HAMAP-Rule" id="MF_00397"/>
    </source>
</evidence>
<keyword evidence="6" id="KW-0812">Transmembrane</keyword>
<evidence type="ECO:0000256" key="3">
    <source>
        <dbReference type="ARBA" id="ARBA00022741"/>
    </source>
</evidence>
<dbReference type="InterPro" id="IPR017551">
    <property type="entry name" value="TriPribosyl-deP-CoA_syn_CitG"/>
</dbReference>
<evidence type="ECO:0000256" key="1">
    <source>
        <dbReference type="ARBA" id="ARBA00001210"/>
    </source>
</evidence>
<dbReference type="InterPro" id="IPR002736">
    <property type="entry name" value="CitG"/>
</dbReference>
<evidence type="ECO:0000256" key="6">
    <source>
        <dbReference type="SAM" id="Phobius"/>
    </source>
</evidence>
<dbReference type="PANTHER" id="PTHR30201">
    <property type="entry name" value="TRIPHOSPHORIBOSYL-DEPHOSPHO-COA SYNTHASE"/>
    <property type="match status" value="1"/>
</dbReference>
<dbReference type="NCBIfam" id="TIGR03125">
    <property type="entry name" value="citrate_citG"/>
    <property type="match status" value="1"/>
</dbReference>
<dbReference type="Pfam" id="PF01874">
    <property type="entry name" value="CitG"/>
    <property type="match status" value="1"/>
</dbReference>
<comment type="catalytic activity">
    <reaction evidence="1 5">
        <text>3'-dephospho-CoA + ATP = 2'-(5''-triphospho-alpha-D-ribosyl)-3'-dephospho-CoA + adenine</text>
        <dbReference type="Rhea" id="RHEA:15117"/>
        <dbReference type="ChEBI" id="CHEBI:16708"/>
        <dbReference type="ChEBI" id="CHEBI:30616"/>
        <dbReference type="ChEBI" id="CHEBI:57328"/>
        <dbReference type="ChEBI" id="CHEBI:61378"/>
        <dbReference type="EC" id="2.4.2.52"/>
    </reaction>
</comment>
<comment type="caution">
    <text evidence="7">The sequence shown here is derived from an EMBL/GenBank/DDBJ whole genome shotgun (WGS) entry which is preliminary data.</text>
</comment>
<keyword evidence="8" id="KW-1185">Reference proteome</keyword>
<protein>
    <recommendedName>
        <fullName evidence="5">Probable 2-(5''-triphosphoribosyl)-3'-dephosphocoenzyme-A synthase</fullName>
        <shortName evidence="5">2-(5''-triphosphoribosyl)-3'-dephospho-CoA synthase</shortName>
        <ecNumber evidence="5">2.4.2.52</ecNumber>
    </recommendedName>
</protein>
<keyword evidence="6" id="KW-1133">Transmembrane helix</keyword>
<keyword evidence="4 5" id="KW-0067">ATP-binding</keyword>
<keyword evidence="3 5" id="KW-0547">Nucleotide-binding</keyword>
<keyword evidence="2 5" id="KW-0808">Transferase</keyword>
<keyword evidence="7" id="KW-0328">Glycosyltransferase</keyword>
<evidence type="ECO:0000256" key="4">
    <source>
        <dbReference type="ARBA" id="ARBA00022840"/>
    </source>
</evidence>
<evidence type="ECO:0000256" key="2">
    <source>
        <dbReference type="ARBA" id="ARBA00022679"/>
    </source>
</evidence>
<dbReference type="HAMAP" id="MF_00397">
    <property type="entry name" value="CitG"/>
    <property type="match status" value="1"/>
</dbReference>
<organism evidence="7 8">
    <name type="scientific">Vibrio artabrorum</name>
    <dbReference type="NCBI Taxonomy" id="446374"/>
    <lineage>
        <taxon>Bacteria</taxon>
        <taxon>Pseudomonadati</taxon>
        <taxon>Pseudomonadota</taxon>
        <taxon>Gammaproteobacteria</taxon>
        <taxon>Vibrionales</taxon>
        <taxon>Vibrionaceae</taxon>
        <taxon>Vibrio</taxon>
    </lineage>
</organism>